<proteinExistence type="predicted"/>
<dbReference type="Proteomes" id="UP000321947">
    <property type="component" value="Unassembled WGS sequence"/>
</dbReference>
<name>A0A5D3BXF8_CUCMM</name>
<dbReference type="AlphaFoldDB" id="A0A5D3BXF8"/>
<dbReference type="EMBL" id="SSTD01014851">
    <property type="protein sequence ID" value="TYK03820.1"/>
    <property type="molecule type" value="Genomic_DNA"/>
</dbReference>
<comment type="caution">
    <text evidence="1">The sequence shown here is derived from an EMBL/GenBank/DDBJ whole genome shotgun (WGS) entry which is preliminary data.</text>
</comment>
<protein>
    <submittedName>
        <fullName evidence="1">Retrovirus-related Pol polyprotein from transposon TNT 1-94</fullName>
    </submittedName>
</protein>
<gene>
    <name evidence="1" type="ORF">E5676_scaffold347G00110</name>
</gene>
<accession>A0A5D3BXF8</accession>
<organism evidence="1 2">
    <name type="scientific">Cucumis melo var. makuwa</name>
    <name type="common">Oriental melon</name>
    <dbReference type="NCBI Taxonomy" id="1194695"/>
    <lineage>
        <taxon>Eukaryota</taxon>
        <taxon>Viridiplantae</taxon>
        <taxon>Streptophyta</taxon>
        <taxon>Embryophyta</taxon>
        <taxon>Tracheophyta</taxon>
        <taxon>Spermatophyta</taxon>
        <taxon>Magnoliopsida</taxon>
        <taxon>eudicotyledons</taxon>
        <taxon>Gunneridae</taxon>
        <taxon>Pentapetalae</taxon>
        <taxon>rosids</taxon>
        <taxon>fabids</taxon>
        <taxon>Cucurbitales</taxon>
        <taxon>Cucurbitaceae</taxon>
        <taxon>Benincaseae</taxon>
        <taxon>Cucumis</taxon>
    </lineage>
</organism>
<evidence type="ECO:0000313" key="1">
    <source>
        <dbReference type="EMBL" id="TYK03820.1"/>
    </source>
</evidence>
<sequence>MKKSPPFGSCSFLMLSTSPPSYLWGDVILTATHLINHMPSCVHFQTPLDYLKESYPSTCSSLIFPFGCLDAQPVLTKLNSLLGLRLVCLFGILCTNEAINASTHLHESTSLPWMTPLLKIVLSLPLAYFSGRVSQESNYMLPLESTCPIMITLPDSSLHTTVQPTNQVPCKTPL</sequence>
<reference evidence="1 2" key="1">
    <citation type="submission" date="2019-08" db="EMBL/GenBank/DDBJ databases">
        <title>Draft genome sequences of two oriental melons (Cucumis melo L. var makuwa).</title>
        <authorList>
            <person name="Kwon S.-Y."/>
        </authorList>
    </citation>
    <scope>NUCLEOTIDE SEQUENCE [LARGE SCALE GENOMIC DNA]</scope>
    <source>
        <strain evidence="2">cv. Chang Bougi</strain>
        <tissue evidence="1">Leaf</tissue>
    </source>
</reference>
<evidence type="ECO:0000313" key="2">
    <source>
        <dbReference type="Proteomes" id="UP000321947"/>
    </source>
</evidence>